<reference evidence="2" key="1">
    <citation type="submission" date="2023-03" db="EMBL/GenBank/DDBJ databases">
        <authorList>
            <person name="Shen W."/>
            <person name="Cai J."/>
        </authorList>
    </citation>
    <scope>NUCLEOTIDE SEQUENCE</scope>
    <source>
        <strain evidence="2">K69-2</strain>
    </source>
</reference>
<feature type="transmembrane region" description="Helical" evidence="1">
    <location>
        <begin position="77"/>
        <end position="96"/>
    </location>
</feature>
<protein>
    <submittedName>
        <fullName evidence="2">DUF624 domain-containing protein</fullName>
    </submittedName>
</protein>
<accession>A0AAE4HTH3</accession>
<proteinExistence type="predicted"/>
<keyword evidence="1" id="KW-1133">Transmembrane helix</keyword>
<organism evidence="2 3">
    <name type="scientific">Enterococcus gallinarum</name>
    <dbReference type="NCBI Taxonomy" id="1353"/>
    <lineage>
        <taxon>Bacteria</taxon>
        <taxon>Bacillati</taxon>
        <taxon>Bacillota</taxon>
        <taxon>Bacilli</taxon>
        <taxon>Lactobacillales</taxon>
        <taxon>Enterococcaceae</taxon>
        <taxon>Enterococcus</taxon>
    </lineage>
</organism>
<comment type="caution">
    <text evidence="2">The sequence shown here is derived from an EMBL/GenBank/DDBJ whole genome shotgun (WGS) entry which is preliminary data.</text>
</comment>
<dbReference type="Pfam" id="PF04854">
    <property type="entry name" value="DUF624"/>
    <property type="match status" value="1"/>
</dbReference>
<feature type="transmembrane region" description="Helical" evidence="1">
    <location>
        <begin position="12"/>
        <end position="31"/>
    </location>
</feature>
<gene>
    <name evidence="2" type="ORF">P7E30_10335</name>
</gene>
<dbReference type="Proteomes" id="UP001183682">
    <property type="component" value="Unassembled WGS sequence"/>
</dbReference>
<keyword evidence="1" id="KW-0472">Membrane</keyword>
<dbReference type="EMBL" id="JARPZN010000006">
    <property type="protein sequence ID" value="MDT2690599.1"/>
    <property type="molecule type" value="Genomic_DNA"/>
</dbReference>
<evidence type="ECO:0000256" key="1">
    <source>
        <dbReference type="SAM" id="Phobius"/>
    </source>
</evidence>
<name>A0AAE4HTH3_ENTGA</name>
<feature type="transmembrane region" description="Helical" evidence="1">
    <location>
        <begin position="173"/>
        <end position="195"/>
    </location>
</feature>
<evidence type="ECO:0000313" key="3">
    <source>
        <dbReference type="Proteomes" id="UP001183682"/>
    </source>
</evidence>
<dbReference type="InterPro" id="IPR006938">
    <property type="entry name" value="DUF624"/>
</dbReference>
<dbReference type="RefSeq" id="WP_311809928.1">
    <property type="nucleotide sequence ID" value="NZ_JARPZN010000006.1"/>
</dbReference>
<feature type="transmembrane region" description="Helical" evidence="1">
    <location>
        <begin position="145"/>
        <end position="167"/>
    </location>
</feature>
<evidence type="ECO:0000313" key="2">
    <source>
        <dbReference type="EMBL" id="MDT2690599.1"/>
    </source>
</evidence>
<dbReference type="AlphaFoldDB" id="A0AAE4HTH3"/>
<keyword evidence="1" id="KW-0812">Transmembrane</keyword>
<sequence length="208" mass="24459">MKQSRGLFDLSYRLGDYLLMVIRLHFLWFFFVLRGGIIFGFFPATATVIRYFFEIFAKKPLPAELYSWFKQQTAKNFWRSNQLGLLQMAILLLLWIELRISSTFLQNAFLHFGLTVLFISGLLISFYLLPVFVRYHLPFWVYFRNAFLLMIVSVPQTIAMILGVFLVTFAATFLPILLFIAFIPLLLLPISWFAYQAIQKTELLTNEH</sequence>
<feature type="transmembrane region" description="Helical" evidence="1">
    <location>
        <begin position="108"/>
        <end position="133"/>
    </location>
</feature>